<keyword evidence="1" id="KW-0812">Transmembrane</keyword>
<feature type="transmembrane region" description="Helical" evidence="1">
    <location>
        <begin position="34"/>
        <end position="53"/>
    </location>
</feature>
<dbReference type="AlphaFoldDB" id="A0A1V5ZNA6"/>
<keyword evidence="1" id="KW-1133">Transmembrane helix</keyword>
<proteinExistence type="predicted"/>
<reference evidence="2" key="1">
    <citation type="submission" date="2017-02" db="EMBL/GenBank/DDBJ databases">
        <title>Delving into the versatile metabolic prowess of the omnipresent phylum Bacteroidetes.</title>
        <authorList>
            <person name="Nobu M.K."/>
            <person name="Mei R."/>
            <person name="Narihiro T."/>
            <person name="Kuroda K."/>
            <person name="Liu W.-T."/>
        </authorList>
    </citation>
    <scope>NUCLEOTIDE SEQUENCE</scope>
    <source>
        <strain evidence="2">ADurb.Bin160</strain>
    </source>
</reference>
<evidence type="ECO:0000313" key="2">
    <source>
        <dbReference type="EMBL" id="OQB41516.1"/>
    </source>
</evidence>
<accession>A0A1V5ZNA6</accession>
<dbReference type="EMBL" id="MWDB01000015">
    <property type="protein sequence ID" value="OQB41516.1"/>
    <property type="molecule type" value="Genomic_DNA"/>
</dbReference>
<protein>
    <submittedName>
        <fullName evidence="2">Uncharacterized protein</fullName>
    </submittedName>
</protein>
<organism evidence="2">
    <name type="scientific">candidate division CPR1 bacterium ADurb.Bin160</name>
    <dbReference type="NCBI Taxonomy" id="1852826"/>
    <lineage>
        <taxon>Bacteria</taxon>
        <taxon>candidate division CPR1</taxon>
    </lineage>
</organism>
<comment type="caution">
    <text evidence="2">The sequence shown here is derived from an EMBL/GenBank/DDBJ whole genome shotgun (WGS) entry which is preliminary data.</text>
</comment>
<name>A0A1V5ZNA6_9BACT</name>
<gene>
    <name evidence="2" type="ORF">BWY04_00767</name>
</gene>
<dbReference type="Proteomes" id="UP000485621">
    <property type="component" value="Unassembled WGS sequence"/>
</dbReference>
<sequence>MSDILQSSFVFSTGVLLFVENTVAHCLINSKTRGFHTKLLCHITVIIFHLILYKSYSLRIFTTAFGVAGTKSIKSIDDKPFNTPPIPSISLFGEIVDKICDLYFLNSSGKGN</sequence>
<keyword evidence="1" id="KW-0472">Membrane</keyword>
<evidence type="ECO:0000256" key="1">
    <source>
        <dbReference type="SAM" id="Phobius"/>
    </source>
</evidence>